<dbReference type="Pfam" id="PF24722">
    <property type="entry name" value="DUF7674"/>
    <property type="match status" value="1"/>
</dbReference>
<dbReference type="AlphaFoldDB" id="A0AAU8NG65"/>
<sequence length="123" mass="14263">MTKQSEAFMRQMLEFLPSTEASYTESVVFNGEVLETVIIEDVFMPVIIELIRQEENIDLIEQIFEYFEEVSNDEDAHLINIFSITALEILGNEETILRTAQKYMGPRTKELQKEADRALGRKV</sequence>
<evidence type="ECO:0000313" key="2">
    <source>
        <dbReference type="EMBL" id="XCP95499.1"/>
    </source>
</evidence>
<evidence type="ECO:0000259" key="1">
    <source>
        <dbReference type="Pfam" id="PF24722"/>
    </source>
</evidence>
<feature type="domain" description="DUF7674" evidence="1">
    <location>
        <begin position="10"/>
        <end position="114"/>
    </location>
</feature>
<reference evidence="2" key="1">
    <citation type="submission" date="2024-05" db="EMBL/GenBank/DDBJ databases">
        <title>Draft genome assemblies of 36 bacteria isolated from hibernating arctic ground squirrels.</title>
        <authorList>
            <person name="McKee H."/>
            <person name="Mullen L."/>
            <person name="Drown D.M."/>
            <person name="Duddleston K.N."/>
        </authorList>
    </citation>
    <scope>NUCLEOTIDE SEQUENCE</scope>
    <source>
        <strain evidence="2">AN1007</strain>
    </source>
</reference>
<protein>
    <submittedName>
        <fullName evidence="2">Resolvase</fullName>
    </submittedName>
</protein>
<proteinExistence type="predicted"/>
<gene>
    <name evidence="2" type="ORF">ABXS70_01835</name>
</gene>
<dbReference type="EMBL" id="CP159992">
    <property type="protein sequence ID" value="XCP95499.1"/>
    <property type="molecule type" value="Genomic_DNA"/>
</dbReference>
<name>A0AAU8NG65_9BACL</name>
<dbReference type="InterPro" id="IPR056091">
    <property type="entry name" value="DUF7674"/>
</dbReference>
<dbReference type="RefSeq" id="WP_366293484.1">
    <property type="nucleotide sequence ID" value="NZ_CP159992.1"/>
</dbReference>
<organism evidence="2">
    <name type="scientific">Paenibacillus sp. AN1007</name>
    <dbReference type="NCBI Taxonomy" id="3151385"/>
    <lineage>
        <taxon>Bacteria</taxon>
        <taxon>Bacillati</taxon>
        <taxon>Bacillota</taxon>
        <taxon>Bacilli</taxon>
        <taxon>Bacillales</taxon>
        <taxon>Paenibacillaceae</taxon>
        <taxon>Paenibacillus</taxon>
    </lineage>
</organism>
<accession>A0AAU8NG65</accession>